<evidence type="ECO:0000313" key="9">
    <source>
        <dbReference type="EMBL" id="MDG3495324.1"/>
    </source>
</evidence>
<dbReference type="SUPFAM" id="SSF48452">
    <property type="entry name" value="TPR-like"/>
    <property type="match status" value="1"/>
</dbReference>
<comment type="caution">
    <text evidence="9">The sequence shown here is derived from an EMBL/GenBank/DDBJ whole genome shotgun (WGS) entry which is preliminary data.</text>
</comment>
<evidence type="ECO:0000256" key="4">
    <source>
        <dbReference type="ARBA" id="ARBA00022989"/>
    </source>
</evidence>
<feature type="transmembrane region" description="Helical" evidence="7">
    <location>
        <begin position="37"/>
        <end position="56"/>
    </location>
</feature>
<gene>
    <name evidence="9" type="ORF">FEV09_12210</name>
</gene>
<dbReference type="Pfam" id="PF13181">
    <property type="entry name" value="TPR_8"/>
    <property type="match status" value="1"/>
</dbReference>
<dbReference type="RefSeq" id="WP_009627444.1">
    <property type="nucleotide sequence ID" value="NZ_VBTY01000094.1"/>
</dbReference>
<dbReference type="SMART" id="SM00028">
    <property type="entry name" value="TPR"/>
    <property type="match status" value="3"/>
</dbReference>
<keyword evidence="10" id="KW-1185">Reference proteome</keyword>
<dbReference type="GO" id="GO:0005886">
    <property type="term" value="C:plasma membrane"/>
    <property type="evidence" value="ECO:0007669"/>
    <property type="project" value="UniProtKB-SubCell"/>
</dbReference>
<dbReference type="PROSITE" id="PS50005">
    <property type="entry name" value="TPR"/>
    <property type="match status" value="1"/>
</dbReference>
<feature type="domain" description="Cardiolipin synthase N-terminal" evidence="8">
    <location>
        <begin position="18"/>
        <end position="56"/>
    </location>
</feature>
<name>A0A9X4MFT6_9CYAN</name>
<sequence>MLEAFFLFLSSFGLLGTAFWIWMLYDCLKNGSGDRHLWLWALILLNIIGAFLYFFICWMPRYGSTIPVPRFLSRRRLRDALWQAEAEARNIGKAHQYIKLGDILFELDQLDKSANAYNKALELEPDNPKALWGAAWAERSNKNLEAAKTHLQRLLKVEAGFSYGNASLTYGELLFDLDNLEAAKTHLQLHLKSWSHPDAYMTLARIYQQQGDIATARETLETMIYKIKSFVPFQYRKNQHFIFQAEKILKKLK</sequence>
<dbReference type="EMBL" id="VBTY01000094">
    <property type="protein sequence ID" value="MDG3495324.1"/>
    <property type="molecule type" value="Genomic_DNA"/>
</dbReference>
<feature type="transmembrane region" description="Helical" evidence="7">
    <location>
        <begin position="6"/>
        <end position="25"/>
    </location>
</feature>
<keyword evidence="4 7" id="KW-1133">Transmembrane helix</keyword>
<evidence type="ECO:0000256" key="7">
    <source>
        <dbReference type="SAM" id="Phobius"/>
    </source>
</evidence>
<keyword evidence="3 7" id="KW-0812">Transmembrane</keyword>
<dbReference type="Gene3D" id="1.25.40.10">
    <property type="entry name" value="Tetratricopeptide repeat domain"/>
    <property type="match status" value="1"/>
</dbReference>
<dbReference type="InterPro" id="IPR019734">
    <property type="entry name" value="TPR_rpt"/>
</dbReference>
<dbReference type="PROSITE" id="PS50293">
    <property type="entry name" value="TPR_REGION"/>
    <property type="match status" value="1"/>
</dbReference>
<dbReference type="InterPro" id="IPR011990">
    <property type="entry name" value="TPR-like_helical_dom_sf"/>
</dbReference>
<evidence type="ECO:0000256" key="5">
    <source>
        <dbReference type="ARBA" id="ARBA00023136"/>
    </source>
</evidence>
<organism evidence="9 10">
    <name type="scientific">Pseudanabaena catenata USMAC16</name>
    <dbReference type="NCBI Taxonomy" id="1855837"/>
    <lineage>
        <taxon>Bacteria</taxon>
        <taxon>Bacillati</taxon>
        <taxon>Cyanobacteriota</taxon>
        <taxon>Cyanophyceae</taxon>
        <taxon>Pseudanabaenales</taxon>
        <taxon>Pseudanabaenaceae</taxon>
        <taxon>Pseudanabaena</taxon>
    </lineage>
</organism>
<dbReference type="AlphaFoldDB" id="A0A9X4MFT6"/>
<dbReference type="Pfam" id="PF13414">
    <property type="entry name" value="TPR_11"/>
    <property type="match status" value="1"/>
</dbReference>
<evidence type="ECO:0000313" key="10">
    <source>
        <dbReference type="Proteomes" id="UP001152872"/>
    </source>
</evidence>
<evidence type="ECO:0000256" key="6">
    <source>
        <dbReference type="PROSITE-ProRule" id="PRU00339"/>
    </source>
</evidence>
<dbReference type="Pfam" id="PF13396">
    <property type="entry name" value="PLDc_N"/>
    <property type="match status" value="1"/>
</dbReference>
<dbReference type="InterPro" id="IPR027379">
    <property type="entry name" value="CLS_N"/>
</dbReference>
<evidence type="ECO:0000256" key="3">
    <source>
        <dbReference type="ARBA" id="ARBA00022692"/>
    </source>
</evidence>
<feature type="repeat" description="TPR" evidence="6">
    <location>
        <begin position="94"/>
        <end position="127"/>
    </location>
</feature>
<keyword evidence="2" id="KW-1003">Cell membrane</keyword>
<comment type="subcellular location">
    <subcellularLocation>
        <location evidence="1">Cell membrane</location>
        <topology evidence="1">Multi-pass membrane protein</topology>
    </subcellularLocation>
</comment>
<evidence type="ECO:0000256" key="2">
    <source>
        <dbReference type="ARBA" id="ARBA00022475"/>
    </source>
</evidence>
<accession>A0A9X4MFT6</accession>
<evidence type="ECO:0000259" key="8">
    <source>
        <dbReference type="Pfam" id="PF13396"/>
    </source>
</evidence>
<protein>
    <submittedName>
        <fullName evidence="9">Tetratricopeptide repeat protein</fullName>
    </submittedName>
</protein>
<keyword evidence="5 7" id="KW-0472">Membrane</keyword>
<keyword evidence="6" id="KW-0802">TPR repeat</keyword>
<dbReference type="Proteomes" id="UP001152872">
    <property type="component" value="Unassembled WGS sequence"/>
</dbReference>
<reference evidence="9" key="1">
    <citation type="submission" date="2019-05" db="EMBL/GenBank/DDBJ databases">
        <title>Whole genome sequencing of Pseudanabaena catenata USMAC16.</title>
        <authorList>
            <person name="Khan Z."/>
            <person name="Omar W.M."/>
            <person name="Convey P."/>
            <person name="Merican F."/>
            <person name="Najimudin N."/>
        </authorList>
    </citation>
    <scope>NUCLEOTIDE SEQUENCE</scope>
    <source>
        <strain evidence="9">USMAC16</strain>
    </source>
</reference>
<evidence type="ECO:0000256" key="1">
    <source>
        <dbReference type="ARBA" id="ARBA00004651"/>
    </source>
</evidence>
<proteinExistence type="predicted"/>